<dbReference type="OrthoDB" id="357854at2"/>
<evidence type="ECO:0000313" key="1">
    <source>
        <dbReference type="EMBL" id="EEV20259.1"/>
    </source>
</evidence>
<gene>
    <name evidence="1" type="ORF">TREVI0001_2006</name>
</gene>
<dbReference type="RefSeq" id="WP_006188759.1">
    <property type="nucleotide sequence ID" value="NZ_ACYH01000037.1"/>
</dbReference>
<evidence type="ECO:0000313" key="2">
    <source>
        <dbReference type="Proteomes" id="UP000004509"/>
    </source>
</evidence>
<dbReference type="STRING" id="596324.TREVI0001_2006"/>
<dbReference type="EMBL" id="ACYH01000037">
    <property type="protein sequence ID" value="EEV20259.1"/>
    <property type="molecule type" value="Genomic_DNA"/>
</dbReference>
<dbReference type="AlphaFoldDB" id="C8PQA4"/>
<organism evidence="1 2">
    <name type="scientific">Treponema vincentii ATCC 35580</name>
    <dbReference type="NCBI Taxonomy" id="596324"/>
    <lineage>
        <taxon>Bacteria</taxon>
        <taxon>Pseudomonadati</taxon>
        <taxon>Spirochaetota</taxon>
        <taxon>Spirochaetia</taxon>
        <taxon>Spirochaetales</taxon>
        <taxon>Treponemataceae</taxon>
        <taxon>Treponema</taxon>
    </lineage>
</organism>
<comment type="caution">
    <text evidence="1">The sequence shown here is derived from an EMBL/GenBank/DDBJ whole genome shotgun (WGS) entry which is preliminary data.</text>
</comment>
<dbReference type="Proteomes" id="UP000004509">
    <property type="component" value="Unassembled WGS sequence"/>
</dbReference>
<protein>
    <submittedName>
        <fullName evidence="1">Uncharacterized protein</fullName>
    </submittedName>
</protein>
<proteinExistence type="predicted"/>
<dbReference type="eggNOG" id="ENOG5031UVI">
    <property type="taxonomic scope" value="Bacteria"/>
</dbReference>
<accession>C8PQA4</accession>
<reference evidence="1 2" key="1">
    <citation type="submission" date="2009-07" db="EMBL/GenBank/DDBJ databases">
        <authorList>
            <person name="Madupu R."/>
            <person name="Sebastian Y."/>
            <person name="Durkin A.S."/>
            <person name="Torralba M."/>
            <person name="Methe B."/>
            <person name="Sutton G.G."/>
            <person name="Strausberg R.L."/>
            <person name="Nelson K.E."/>
        </authorList>
    </citation>
    <scope>NUCLEOTIDE SEQUENCE [LARGE SCALE GENOMIC DNA]</scope>
    <source>
        <strain evidence="1 2">ATCC 35580</strain>
    </source>
</reference>
<name>C8PQA4_9SPIR</name>
<sequence>MKRHNRRYKDSVFADLFGEDRNAKKNFLALYNALYATNYHSTSILKNIRLKQTMYMSFANDVSYLVDNKIIVLAEHQSTVNPNMPLRCLEYVTRLYEHIQNPRDRYSRTLKKIPIPAFYVFYNGVEKLPAKQILKLSDSFIMQSETVNLELVVKLININYDKDSHILKSCEPLEQYSLFVDAVRRHIAVDKEHGFENAIKECIKNNILREYLQRKSREVINMLIAEYDYATDIAVQREEAGKIAFVNGIEQGKSLGFAEGSHQKALETARLMKQANCEITFIEKMTGLTTEEITRL</sequence>